<keyword evidence="5 7" id="KW-1133">Transmembrane helix</keyword>
<evidence type="ECO:0000256" key="7">
    <source>
        <dbReference type="SAM" id="Phobius"/>
    </source>
</evidence>
<evidence type="ECO:0000256" key="4">
    <source>
        <dbReference type="ARBA" id="ARBA00022692"/>
    </source>
</evidence>
<keyword evidence="2" id="KW-0813">Transport</keyword>
<feature type="transmembrane region" description="Helical" evidence="7">
    <location>
        <begin position="264"/>
        <end position="283"/>
    </location>
</feature>
<dbReference type="EMBL" id="JBHTBJ010000006">
    <property type="protein sequence ID" value="MFC7274505.1"/>
    <property type="molecule type" value="Genomic_DNA"/>
</dbReference>
<feature type="transmembrane region" description="Helical" evidence="7">
    <location>
        <begin position="198"/>
        <end position="218"/>
    </location>
</feature>
<feature type="transmembrane region" description="Helical" evidence="7">
    <location>
        <begin position="326"/>
        <end position="342"/>
    </location>
</feature>
<feature type="transmembrane region" description="Helical" evidence="7">
    <location>
        <begin position="47"/>
        <end position="65"/>
    </location>
</feature>
<keyword evidence="3" id="KW-1003">Cell membrane</keyword>
<dbReference type="PANTHER" id="PTHR42718:SF46">
    <property type="entry name" value="BLR6921 PROTEIN"/>
    <property type="match status" value="1"/>
</dbReference>
<dbReference type="Proteomes" id="UP001596548">
    <property type="component" value="Unassembled WGS sequence"/>
</dbReference>
<evidence type="ECO:0000259" key="8">
    <source>
        <dbReference type="PROSITE" id="PS50850"/>
    </source>
</evidence>
<dbReference type="PRINTS" id="PR01036">
    <property type="entry name" value="TCRTETB"/>
</dbReference>
<feature type="transmembrane region" description="Helical" evidence="7">
    <location>
        <begin position="12"/>
        <end position="35"/>
    </location>
</feature>
<evidence type="ECO:0000256" key="1">
    <source>
        <dbReference type="ARBA" id="ARBA00004651"/>
    </source>
</evidence>
<feature type="transmembrane region" description="Helical" evidence="7">
    <location>
        <begin position="77"/>
        <end position="96"/>
    </location>
</feature>
<dbReference type="InterPro" id="IPR011701">
    <property type="entry name" value="MFS"/>
</dbReference>
<comment type="caution">
    <text evidence="9">The sequence shown here is derived from an EMBL/GenBank/DDBJ whole genome shotgun (WGS) entry which is preliminary data.</text>
</comment>
<dbReference type="SUPFAM" id="SSF103473">
    <property type="entry name" value="MFS general substrate transporter"/>
    <property type="match status" value="1"/>
</dbReference>
<feature type="transmembrane region" description="Helical" evidence="7">
    <location>
        <begin position="415"/>
        <end position="434"/>
    </location>
</feature>
<feature type="domain" description="Major facilitator superfamily (MFS) profile" evidence="8">
    <location>
        <begin position="11"/>
        <end position="440"/>
    </location>
</feature>
<keyword evidence="10" id="KW-1185">Reference proteome</keyword>
<comment type="subcellular location">
    <subcellularLocation>
        <location evidence="1">Cell membrane</location>
        <topology evidence="1">Multi-pass membrane protein</topology>
    </subcellularLocation>
</comment>
<dbReference type="CDD" id="cd17321">
    <property type="entry name" value="MFS_MMR_MDR_like"/>
    <property type="match status" value="1"/>
</dbReference>
<dbReference type="Gene3D" id="1.20.1720.10">
    <property type="entry name" value="Multidrug resistance protein D"/>
    <property type="match status" value="1"/>
</dbReference>
<protein>
    <submittedName>
        <fullName evidence="9">MFS transporter</fullName>
    </submittedName>
</protein>
<feature type="transmembrane region" description="Helical" evidence="7">
    <location>
        <begin position="387"/>
        <end position="409"/>
    </location>
</feature>
<dbReference type="InterPro" id="IPR036259">
    <property type="entry name" value="MFS_trans_sf"/>
</dbReference>
<dbReference type="PROSITE" id="PS50850">
    <property type="entry name" value="MFS"/>
    <property type="match status" value="1"/>
</dbReference>
<gene>
    <name evidence="9" type="ORF">ACFQS1_10980</name>
</gene>
<feature type="transmembrane region" description="Helical" evidence="7">
    <location>
        <begin position="102"/>
        <end position="125"/>
    </location>
</feature>
<sequence>MPKTTDRRWIALMVLCAGMLMIILDVTIVNVALPAIQGDLGFSQSGLAWVVNAYLIPFGSLLLLFGRIGDLVSRRGVFAGGLILFTVASGLCGLASSREMLIAARFLQGVGGAATSAVILGMIVTMFPGAREQAKAIGVYSFVASAGGAVGLLLGGVLTSAVNWHWIFFVNVPVGVCTVAAARRLIAADRGPGLRRGADVLGAMLITGALMVTVYTVVSPGGSVWMALLALGLGVGFVVREATAERPLVPLRIFKSAPLAQANLAQLLSAAGMFGMFFVGVLYCQHVLGYDAMTIGLAFLPVTVVMGGLSLRYTEKLIVRFGARRLVLTGLALVVAGLLYFARVPADGSYVMDVLPSMLLLGVGGGLAFPALAALAMSSATPDDAGLASGVFSTTAEVGSALGLAVLATLSTGGYRLPFIVAAVMVAAGLAVFLRPARTRVEPARELVTV</sequence>
<proteinExistence type="predicted"/>
<feature type="transmembrane region" description="Helical" evidence="7">
    <location>
        <begin position="164"/>
        <end position="186"/>
    </location>
</feature>
<evidence type="ECO:0000313" key="9">
    <source>
        <dbReference type="EMBL" id="MFC7274505.1"/>
    </source>
</evidence>
<dbReference type="RefSeq" id="WP_378966548.1">
    <property type="nucleotide sequence ID" value="NZ_JBHTBJ010000006.1"/>
</dbReference>
<dbReference type="Pfam" id="PF07690">
    <property type="entry name" value="MFS_1"/>
    <property type="match status" value="1"/>
</dbReference>
<organism evidence="9 10">
    <name type="scientific">Paractinoplanes rhizophilus</name>
    <dbReference type="NCBI Taxonomy" id="1416877"/>
    <lineage>
        <taxon>Bacteria</taxon>
        <taxon>Bacillati</taxon>
        <taxon>Actinomycetota</taxon>
        <taxon>Actinomycetes</taxon>
        <taxon>Micromonosporales</taxon>
        <taxon>Micromonosporaceae</taxon>
        <taxon>Paractinoplanes</taxon>
    </lineage>
</organism>
<feature type="transmembrane region" description="Helical" evidence="7">
    <location>
        <begin position="224"/>
        <end position="243"/>
    </location>
</feature>
<keyword evidence="6 7" id="KW-0472">Membrane</keyword>
<keyword evidence="4 7" id="KW-0812">Transmembrane</keyword>
<reference evidence="10" key="1">
    <citation type="journal article" date="2019" name="Int. J. Syst. Evol. Microbiol.">
        <title>The Global Catalogue of Microorganisms (GCM) 10K type strain sequencing project: providing services to taxonomists for standard genome sequencing and annotation.</title>
        <authorList>
            <consortium name="The Broad Institute Genomics Platform"/>
            <consortium name="The Broad Institute Genome Sequencing Center for Infectious Disease"/>
            <person name="Wu L."/>
            <person name="Ma J."/>
        </authorList>
    </citation>
    <scope>NUCLEOTIDE SEQUENCE [LARGE SCALE GENOMIC DNA]</scope>
    <source>
        <strain evidence="10">XZYJT-10</strain>
    </source>
</reference>
<evidence type="ECO:0000256" key="5">
    <source>
        <dbReference type="ARBA" id="ARBA00022989"/>
    </source>
</evidence>
<evidence type="ECO:0000256" key="2">
    <source>
        <dbReference type="ARBA" id="ARBA00022448"/>
    </source>
</evidence>
<dbReference type="InterPro" id="IPR020846">
    <property type="entry name" value="MFS_dom"/>
</dbReference>
<name>A0ABW2HSH0_9ACTN</name>
<feature type="transmembrane region" description="Helical" evidence="7">
    <location>
        <begin position="137"/>
        <end position="158"/>
    </location>
</feature>
<accession>A0ABW2HSH0</accession>
<dbReference type="PANTHER" id="PTHR42718">
    <property type="entry name" value="MAJOR FACILITATOR SUPERFAMILY MULTIDRUG TRANSPORTER MFSC"/>
    <property type="match status" value="1"/>
</dbReference>
<evidence type="ECO:0000313" key="10">
    <source>
        <dbReference type="Proteomes" id="UP001596548"/>
    </source>
</evidence>
<dbReference type="Gene3D" id="1.20.1250.20">
    <property type="entry name" value="MFS general substrate transporter like domains"/>
    <property type="match status" value="1"/>
</dbReference>
<feature type="transmembrane region" description="Helical" evidence="7">
    <location>
        <begin position="354"/>
        <end position="375"/>
    </location>
</feature>
<evidence type="ECO:0000256" key="6">
    <source>
        <dbReference type="ARBA" id="ARBA00023136"/>
    </source>
</evidence>
<evidence type="ECO:0000256" key="3">
    <source>
        <dbReference type="ARBA" id="ARBA00022475"/>
    </source>
</evidence>
<feature type="transmembrane region" description="Helical" evidence="7">
    <location>
        <begin position="295"/>
        <end position="314"/>
    </location>
</feature>